<dbReference type="SMART" id="SM00886">
    <property type="entry name" value="Dabb"/>
    <property type="match status" value="1"/>
</dbReference>
<dbReference type="STRING" id="460384.SAMN05216313_12112"/>
<dbReference type="InterPro" id="IPR013097">
    <property type="entry name" value="Dabb"/>
</dbReference>
<dbReference type="PANTHER" id="PTHR37832">
    <property type="entry name" value="BLL2683 PROTEIN"/>
    <property type="match status" value="1"/>
</dbReference>
<dbReference type="PANTHER" id="PTHR37832:SF1">
    <property type="entry name" value="STRESS-RESPONSE A_B BARREL DOMAIN-CONTAINING PROTEIN"/>
    <property type="match status" value="1"/>
</dbReference>
<dbReference type="SUPFAM" id="SSF54909">
    <property type="entry name" value="Dimeric alpha+beta barrel"/>
    <property type="match status" value="1"/>
</dbReference>
<dbReference type="AlphaFoldDB" id="A0A1I0IEG9"/>
<dbReference type="PROSITE" id="PS51502">
    <property type="entry name" value="S_R_A_B_BARREL"/>
    <property type="match status" value="1"/>
</dbReference>
<keyword evidence="3" id="KW-1185">Reference proteome</keyword>
<protein>
    <submittedName>
        <fullName evidence="2">Stress responsive A/B Barrel Domain</fullName>
    </submittedName>
</protein>
<feature type="domain" description="Stress-response A/B barrel" evidence="1">
    <location>
        <begin position="2"/>
        <end position="99"/>
    </location>
</feature>
<evidence type="ECO:0000313" key="2">
    <source>
        <dbReference type="EMBL" id="SET95202.1"/>
    </source>
</evidence>
<evidence type="ECO:0000259" key="1">
    <source>
        <dbReference type="PROSITE" id="PS51502"/>
    </source>
</evidence>
<dbReference type="Pfam" id="PF07876">
    <property type="entry name" value="Dabb"/>
    <property type="match status" value="1"/>
</dbReference>
<evidence type="ECO:0000313" key="3">
    <source>
        <dbReference type="Proteomes" id="UP000198508"/>
    </source>
</evidence>
<dbReference type="RefSeq" id="WP_092366938.1">
    <property type="nucleotide sequence ID" value="NZ_CABJCG010000011.1"/>
</dbReference>
<gene>
    <name evidence="2" type="ORF">SAMN05216313_12112</name>
</gene>
<accession>A0A1I0IEG9</accession>
<organism evidence="2 3">
    <name type="scientific">Enterocloster lavalensis</name>
    <dbReference type="NCBI Taxonomy" id="460384"/>
    <lineage>
        <taxon>Bacteria</taxon>
        <taxon>Bacillati</taxon>
        <taxon>Bacillota</taxon>
        <taxon>Clostridia</taxon>
        <taxon>Lachnospirales</taxon>
        <taxon>Lachnospiraceae</taxon>
        <taxon>Enterocloster</taxon>
    </lineage>
</organism>
<proteinExistence type="predicted"/>
<sequence length="105" mass="12389">MIKHIVFWKINENGSDEDRRETCRLFREKTESLKSLIPEIRRAQVALNYNTGSPEAYHICIDSVFDSDEALQRYINHPEHLKVRAFMDSVSYGKTVFDYEFELEG</sequence>
<reference evidence="3" key="1">
    <citation type="submission" date="2016-10" db="EMBL/GenBank/DDBJ databases">
        <authorList>
            <person name="Varghese N."/>
            <person name="Submissions S."/>
        </authorList>
    </citation>
    <scope>NUCLEOTIDE SEQUENCE [LARGE SCALE GENOMIC DNA]</scope>
    <source>
        <strain evidence="3">NLAE-zl-G277</strain>
    </source>
</reference>
<dbReference type="EMBL" id="FOIM01000021">
    <property type="protein sequence ID" value="SET95202.1"/>
    <property type="molecule type" value="Genomic_DNA"/>
</dbReference>
<dbReference type="InterPro" id="IPR011008">
    <property type="entry name" value="Dimeric_a/b-barrel"/>
</dbReference>
<dbReference type="Proteomes" id="UP000198508">
    <property type="component" value="Unassembled WGS sequence"/>
</dbReference>
<dbReference type="Gene3D" id="3.30.70.100">
    <property type="match status" value="1"/>
</dbReference>
<name>A0A1I0IEG9_9FIRM</name>